<dbReference type="Proteomes" id="UP001172684">
    <property type="component" value="Unassembled WGS sequence"/>
</dbReference>
<comment type="caution">
    <text evidence="2">The sequence shown here is derived from an EMBL/GenBank/DDBJ whole genome shotgun (WGS) entry which is preliminary data.</text>
</comment>
<evidence type="ECO:0000259" key="1">
    <source>
        <dbReference type="PROSITE" id="PS50097"/>
    </source>
</evidence>
<feature type="domain" description="BTB" evidence="1">
    <location>
        <begin position="1"/>
        <end position="69"/>
    </location>
</feature>
<proteinExistence type="predicted"/>
<dbReference type="PANTHER" id="PTHR47843:SF2">
    <property type="entry name" value="BTB DOMAIN-CONTAINING PROTEIN"/>
    <property type="match status" value="1"/>
</dbReference>
<dbReference type="PROSITE" id="PS50097">
    <property type="entry name" value="BTB"/>
    <property type="match status" value="1"/>
</dbReference>
<dbReference type="SUPFAM" id="SSF54695">
    <property type="entry name" value="POZ domain"/>
    <property type="match status" value="1"/>
</dbReference>
<dbReference type="InterPro" id="IPR011333">
    <property type="entry name" value="SKP1/BTB/POZ_sf"/>
</dbReference>
<accession>A0ABQ9NFS2</accession>
<protein>
    <recommendedName>
        <fullName evidence="1">BTB domain-containing protein</fullName>
    </recommendedName>
</protein>
<dbReference type="PANTHER" id="PTHR47843">
    <property type="entry name" value="BTB DOMAIN-CONTAINING PROTEIN-RELATED"/>
    <property type="match status" value="1"/>
</dbReference>
<gene>
    <name evidence="2" type="ORF">H2201_008626</name>
</gene>
<name>A0ABQ9NFS2_9PEZI</name>
<dbReference type="EMBL" id="JAPDRL010000134">
    <property type="protein sequence ID" value="KAJ9656214.1"/>
    <property type="molecule type" value="Genomic_DNA"/>
</dbReference>
<organism evidence="2 3">
    <name type="scientific">Coniosporium apollinis</name>
    <dbReference type="NCBI Taxonomy" id="61459"/>
    <lineage>
        <taxon>Eukaryota</taxon>
        <taxon>Fungi</taxon>
        <taxon>Dikarya</taxon>
        <taxon>Ascomycota</taxon>
        <taxon>Pezizomycotina</taxon>
        <taxon>Dothideomycetes</taxon>
        <taxon>Dothideomycetes incertae sedis</taxon>
        <taxon>Coniosporium</taxon>
    </lineage>
</organism>
<dbReference type="CDD" id="cd18186">
    <property type="entry name" value="BTB_POZ_ZBTB_KLHL-like"/>
    <property type="match status" value="1"/>
</dbReference>
<dbReference type="Gene3D" id="3.30.710.10">
    <property type="entry name" value="Potassium Channel Kv1.1, Chain A"/>
    <property type="match status" value="1"/>
</dbReference>
<keyword evidence="3" id="KW-1185">Reference proteome</keyword>
<evidence type="ECO:0000313" key="2">
    <source>
        <dbReference type="EMBL" id="KAJ9656214.1"/>
    </source>
</evidence>
<dbReference type="InterPro" id="IPR000210">
    <property type="entry name" value="BTB/POZ_dom"/>
</dbReference>
<dbReference type="Pfam" id="PF00651">
    <property type="entry name" value="BTB"/>
    <property type="match status" value="1"/>
</dbReference>
<reference evidence="2" key="1">
    <citation type="submission" date="2022-10" db="EMBL/GenBank/DDBJ databases">
        <title>Culturing micro-colonial fungi from biological soil crusts in the Mojave desert and describing Neophaeococcomyces mojavensis, and introducing the new genera and species Taxawa tesnikishii.</title>
        <authorList>
            <person name="Kurbessoian T."/>
            <person name="Stajich J.E."/>
        </authorList>
    </citation>
    <scope>NUCLEOTIDE SEQUENCE</scope>
    <source>
        <strain evidence="2">TK_1</strain>
    </source>
</reference>
<evidence type="ECO:0000313" key="3">
    <source>
        <dbReference type="Proteomes" id="UP001172684"/>
    </source>
</evidence>
<sequence>MFTLTAIGDLDVMSYHVHKDLLCWYSPYFKKALRGSFKEADDKVMHLDDADVAGIFVNWLYTQSLPEEDDARIQDCNRGWTSLLTETYIFGDRYDVPELRKHAMDSLHYAFGDPGDSLLPTYPVIIKAFSNLPPTAPMCQFFIDIYARRWHKDEDNEEEITARADLPKDFLAGLMIKMADVVKELARSDTEAHFDDKEMLLPWR</sequence>